<dbReference type="Pfam" id="PF04985">
    <property type="entry name" value="Phage_tube"/>
    <property type="match status" value="1"/>
</dbReference>
<organism evidence="1 2">
    <name type="scientific">Chromobacterium rhizoryzae</name>
    <dbReference type="NCBI Taxonomy" id="1778675"/>
    <lineage>
        <taxon>Bacteria</taxon>
        <taxon>Pseudomonadati</taxon>
        <taxon>Pseudomonadota</taxon>
        <taxon>Betaproteobacteria</taxon>
        <taxon>Neisseriales</taxon>
        <taxon>Chromobacteriaceae</taxon>
        <taxon>Chromobacterium</taxon>
    </lineage>
</organism>
<dbReference type="AlphaFoldDB" id="A0AAD0RVZ6"/>
<accession>A0AAD0RVZ6</accession>
<dbReference type="InterPro" id="IPR006498">
    <property type="entry name" value="Tail_tube"/>
</dbReference>
<dbReference type="KEGG" id="crz:D1345_16880"/>
<evidence type="ECO:0000313" key="1">
    <source>
        <dbReference type="EMBL" id="AXT49184.1"/>
    </source>
</evidence>
<dbReference type="Proteomes" id="UP000259465">
    <property type="component" value="Chromosome"/>
</dbReference>
<evidence type="ECO:0000313" key="2">
    <source>
        <dbReference type="Proteomes" id="UP000259465"/>
    </source>
</evidence>
<reference evidence="1 2" key="1">
    <citation type="submission" date="2018-08" db="EMBL/GenBank/DDBJ databases">
        <title>Complete genome sequence of JP2-74.</title>
        <authorList>
            <person name="Wu L."/>
        </authorList>
    </citation>
    <scope>NUCLEOTIDE SEQUENCE [LARGE SCALE GENOMIC DNA]</scope>
    <source>
        <strain evidence="1 2">JP2-74</strain>
    </source>
</reference>
<name>A0AAD0RVZ6_9NEIS</name>
<gene>
    <name evidence="1" type="ORF">D1345_16880</name>
</gene>
<keyword evidence="2" id="KW-1185">Reference proteome</keyword>
<protein>
    <submittedName>
        <fullName evidence="1">Phage major tail tube protein</fullName>
    </submittedName>
</protein>
<dbReference type="NCBIfam" id="TIGR01611">
    <property type="entry name" value="tail_tube"/>
    <property type="match status" value="1"/>
</dbReference>
<sequence>MALPRALRKFNVFIDGVGFIGQALEVKLPKVTMETEKYRGAGMIGSVALLKGLGDLEMEQTYNGPIREIVATFGAERHDAAQVRFMGSYAKEDDGSAQAVEVVVRGRHNELDMGDAKAKENGSFKVKTDLSYYKLIVDGEEWLEVDVVNDVFKVFGKDIQAAHRANVGL</sequence>
<proteinExistence type="predicted"/>
<dbReference type="EMBL" id="CP031968">
    <property type="protein sequence ID" value="AXT49184.1"/>
    <property type="molecule type" value="Genomic_DNA"/>
</dbReference>